<gene>
    <name evidence="2" type="ORF">KO508_16285</name>
</gene>
<name>A0ABS6AE83_9GAMM</name>
<organism evidence="2 3">
    <name type="scientific">Marinobacter salexigens</name>
    <dbReference type="NCBI Taxonomy" id="1925763"/>
    <lineage>
        <taxon>Bacteria</taxon>
        <taxon>Pseudomonadati</taxon>
        <taxon>Pseudomonadota</taxon>
        <taxon>Gammaproteobacteria</taxon>
        <taxon>Pseudomonadales</taxon>
        <taxon>Marinobacteraceae</taxon>
        <taxon>Marinobacter</taxon>
    </lineage>
</organism>
<evidence type="ECO:0000313" key="3">
    <source>
        <dbReference type="Proteomes" id="UP000753376"/>
    </source>
</evidence>
<evidence type="ECO:0000259" key="1">
    <source>
        <dbReference type="Pfam" id="PF05099"/>
    </source>
</evidence>
<dbReference type="EMBL" id="JAHKPV010000021">
    <property type="protein sequence ID" value="MBU2875558.1"/>
    <property type="molecule type" value="Genomic_DNA"/>
</dbReference>
<feature type="domain" description="Co-chaperone DjlA N-terminal" evidence="1">
    <location>
        <begin position="26"/>
        <end position="142"/>
    </location>
</feature>
<accession>A0ABS6AE83</accession>
<keyword evidence="3" id="KW-1185">Reference proteome</keyword>
<dbReference type="Pfam" id="PF05099">
    <property type="entry name" value="TerB"/>
    <property type="match status" value="1"/>
</dbReference>
<evidence type="ECO:0000313" key="2">
    <source>
        <dbReference type="EMBL" id="MBU2875558.1"/>
    </source>
</evidence>
<dbReference type="InterPro" id="IPR007791">
    <property type="entry name" value="DjlA_N"/>
</dbReference>
<comment type="caution">
    <text evidence="2">The sequence shown here is derived from an EMBL/GenBank/DDBJ whole genome shotgun (WGS) entry which is preliminary data.</text>
</comment>
<dbReference type="RefSeq" id="WP_216009338.1">
    <property type="nucleotide sequence ID" value="NZ_JAHKPV010000021.1"/>
</dbReference>
<sequence>MIESLKKLFSAPETEHHKPDDRQLAIAATALMVQLSRVDSDQDERELQVIVDCAVKAHQITREEAEEILATALSQAEDATSLYEFTGQINDALDQDGKQALLESIWHVALADDRIDKYEEHLIRRIADLLHLNHRELMQARHRAESARSEALDH</sequence>
<reference evidence="2 3" key="1">
    <citation type="submission" date="2021-05" db="EMBL/GenBank/DDBJ databases">
        <title>Draft genomes of bacteria isolated from model marine particles.</title>
        <authorList>
            <person name="Datta M.S."/>
            <person name="Schwartzman J.A."/>
            <person name="Enke T.N."/>
            <person name="Saavedra J."/>
            <person name="Cermak N."/>
            <person name="Cordero O.X."/>
        </authorList>
    </citation>
    <scope>NUCLEOTIDE SEQUENCE [LARGE SCALE GENOMIC DNA]</scope>
    <source>
        <strain evidence="2 3">D2M19</strain>
    </source>
</reference>
<protein>
    <submittedName>
        <fullName evidence="2">TerB family tellurite resistance protein</fullName>
    </submittedName>
</protein>
<dbReference type="CDD" id="cd07313">
    <property type="entry name" value="terB_like_2"/>
    <property type="match status" value="1"/>
</dbReference>
<dbReference type="Proteomes" id="UP000753376">
    <property type="component" value="Unassembled WGS sequence"/>
</dbReference>
<proteinExistence type="predicted"/>